<dbReference type="Pfam" id="PF08021">
    <property type="entry name" value="FAD_binding_9"/>
    <property type="match status" value="1"/>
</dbReference>
<dbReference type="PANTHER" id="PTHR30157">
    <property type="entry name" value="FERRIC REDUCTASE, NADPH-DEPENDENT"/>
    <property type="match status" value="1"/>
</dbReference>
<protein>
    <submittedName>
        <fullName evidence="3">Siderophore-interacting protein</fullName>
    </submittedName>
</protein>
<keyword evidence="4" id="KW-1185">Reference proteome</keyword>
<evidence type="ECO:0000313" key="4">
    <source>
        <dbReference type="Proteomes" id="UP000676409"/>
    </source>
</evidence>
<evidence type="ECO:0000259" key="2">
    <source>
        <dbReference type="PROSITE" id="PS51384"/>
    </source>
</evidence>
<organism evidence="3 4">
    <name type="scientific">Phenylobacterium montanum</name>
    <dbReference type="NCBI Taxonomy" id="2823693"/>
    <lineage>
        <taxon>Bacteria</taxon>
        <taxon>Pseudomonadati</taxon>
        <taxon>Pseudomonadota</taxon>
        <taxon>Alphaproteobacteria</taxon>
        <taxon>Caulobacterales</taxon>
        <taxon>Caulobacteraceae</taxon>
        <taxon>Phenylobacterium</taxon>
    </lineage>
</organism>
<dbReference type="EMBL" id="CP073078">
    <property type="protein sequence ID" value="QUD87513.1"/>
    <property type="molecule type" value="Genomic_DNA"/>
</dbReference>
<reference evidence="3" key="1">
    <citation type="submission" date="2021-04" db="EMBL/GenBank/DDBJ databases">
        <title>The complete genome sequence of Caulobacter sp. S6.</title>
        <authorList>
            <person name="Tang Y."/>
            <person name="Ouyang W."/>
            <person name="Liu Q."/>
            <person name="Huang B."/>
            <person name="Guo Z."/>
            <person name="Lei P."/>
        </authorList>
    </citation>
    <scope>NUCLEOTIDE SEQUENCE</scope>
    <source>
        <strain evidence="3">S6</strain>
    </source>
</reference>
<comment type="similarity">
    <text evidence="1">Belongs to the SIP oxidoreductase family.</text>
</comment>
<dbReference type="SUPFAM" id="SSF63380">
    <property type="entry name" value="Riboflavin synthase domain-like"/>
    <property type="match status" value="1"/>
</dbReference>
<dbReference type="InterPro" id="IPR017938">
    <property type="entry name" value="Riboflavin_synthase-like_b-brl"/>
</dbReference>
<evidence type="ECO:0000313" key="3">
    <source>
        <dbReference type="EMBL" id="QUD87513.1"/>
    </source>
</evidence>
<evidence type="ECO:0000256" key="1">
    <source>
        <dbReference type="ARBA" id="ARBA00035644"/>
    </source>
</evidence>
<dbReference type="PROSITE" id="PS51384">
    <property type="entry name" value="FAD_FR"/>
    <property type="match status" value="1"/>
</dbReference>
<dbReference type="Gene3D" id="2.40.30.10">
    <property type="entry name" value="Translation factors"/>
    <property type="match status" value="1"/>
</dbReference>
<name>A0A975IU77_9CAUL</name>
<accession>A0A975IU77</accession>
<gene>
    <name evidence="3" type="ORF">KCG34_21050</name>
</gene>
<dbReference type="InterPro" id="IPR007037">
    <property type="entry name" value="SIP_rossman_dom"/>
</dbReference>
<dbReference type="CDD" id="cd06193">
    <property type="entry name" value="siderophore_interacting"/>
    <property type="match status" value="1"/>
</dbReference>
<dbReference type="KEGG" id="caul:KCG34_21050"/>
<dbReference type="InterPro" id="IPR017927">
    <property type="entry name" value="FAD-bd_FR_type"/>
</dbReference>
<dbReference type="InterPro" id="IPR039374">
    <property type="entry name" value="SIP_fam"/>
</dbReference>
<proteinExistence type="inferred from homology"/>
<dbReference type="GO" id="GO:0016491">
    <property type="term" value="F:oxidoreductase activity"/>
    <property type="evidence" value="ECO:0007669"/>
    <property type="project" value="InterPro"/>
</dbReference>
<dbReference type="Gene3D" id="3.40.50.80">
    <property type="entry name" value="Nucleotide-binding domain of ferredoxin-NADP reductase (FNR) module"/>
    <property type="match status" value="1"/>
</dbReference>
<dbReference type="Proteomes" id="UP000676409">
    <property type="component" value="Chromosome"/>
</dbReference>
<sequence length="255" mass="28205">MNLHTPSLPGRSDPRAWLRRRHGQAMDLTLVSVASLGPRLTRIGLIGDDLDRLAWTPGNDLVLELPLPGGERAGRHYTIRHFDPLELRLDIDLVRHGEGAAEAWLAAARLGERITAYGPRGRTRLEPTARRHLFVGDETALPAFFAMAERLPQGAEGLALIEIEPDAEVQPLNTRAEVTVEWRRRAPGEGPASRLNLDRLLALGPDPRGAHAYVLGETSQVRAQRHALMVMGFDRAQITAEGYWRPGRIGGHDHV</sequence>
<feature type="domain" description="FAD-binding FR-type" evidence="2">
    <location>
        <begin position="23"/>
        <end position="126"/>
    </location>
</feature>
<dbReference type="AlphaFoldDB" id="A0A975IU77"/>
<dbReference type="InterPro" id="IPR039261">
    <property type="entry name" value="FNR_nucleotide-bd"/>
</dbReference>
<dbReference type="Pfam" id="PF04954">
    <property type="entry name" value="SIP"/>
    <property type="match status" value="1"/>
</dbReference>
<dbReference type="PANTHER" id="PTHR30157:SF0">
    <property type="entry name" value="NADPH-DEPENDENT FERRIC-CHELATE REDUCTASE"/>
    <property type="match status" value="1"/>
</dbReference>
<dbReference type="RefSeq" id="WP_211937565.1">
    <property type="nucleotide sequence ID" value="NZ_CP073078.1"/>
</dbReference>
<dbReference type="InterPro" id="IPR013113">
    <property type="entry name" value="SIP_FAD-bd"/>
</dbReference>